<evidence type="ECO:0000256" key="1">
    <source>
        <dbReference type="SAM" id="MobiDB-lite"/>
    </source>
</evidence>
<dbReference type="SUPFAM" id="SSF52087">
    <property type="entry name" value="CRAL/TRIO domain"/>
    <property type="match status" value="1"/>
</dbReference>
<evidence type="ECO:0000259" key="3">
    <source>
        <dbReference type="PROSITE" id="PS50056"/>
    </source>
</evidence>
<dbReference type="EMBL" id="REGN01012674">
    <property type="protein sequence ID" value="RMZ94997.1"/>
    <property type="molecule type" value="Genomic_DNA"/>
</dbReference>
<keyword evidence="5" id="KW-0675">Receptor</keyword>
<dbReference type="InterPro" id="IPR036273">
    <property type="entry name" value="CRAL/TRIO_N_dom_sf"/>
</dbReference>
<organism evidence="5 6">
    <name type="scientific">Brachionus plicatilis</name>
    <name type="common">Marine rotifer</name>
    <name type="synonym">Brachionus muelleri</name>
    <dbReference type="NCBI Taxonomy" id="10195"/>
    <lineage>
        <taxon>Eukaryota</taxon>
        <taxon>Metazoa</taxon>
        <taxon>Spiralia</taxon>
        <taxon>Gnathifera</taxon>
        <taxon>Rotifera</taxon>
        <taxon>Eurotatoria</taxon>
        <taxon>Monogononta</taxon>
        <taxon>Pseudotrocha</taxon>
        <taxon>Ploima</taxon>
        <taxon>Brachionidae</taxon>
        <taxon>Brachionus</taxon>
    </lineage>
</organism>
<keyword evidence="6" id="KW-1185">Reference proteome</keyword>
<dbReference type="GO" id="GO:0004722">
    <property type="term" value="F:protein serine/threonine phosphatase activity"/>
    <property type="evidence" value="ECO:0007669"/>
    <property type="project" value="UniProtKB-EC"/>
</dbReference>
<name>A0A3M7P8C3_BRAPC</name>
<dbReference type="InterPro" id="IPR029021">
    <property type="entry name" value="Prot-tyrosine_phosphatase-like"/>
</dbReference>
<dbReference type="Gene3D" id="3.90.190.10">
    <property type="entry name" value="Protein tyrosine phosphatase superfamily"/>
    <property type="match status" value="1"/>
</dbReference>
<dbReference type="InterPro" id="IPR016130">
    <property type="entry name" value="Tyr_Pase_AS"/>
</dbReference>
<sequence>MKTKDLASCLVEPLSELIEQNNLNDTHKNPVEQSANSGKVKNIVQNECLANLDNFTSASQIQVNLISELKDQEKKSDSTNCKYKHKLRDSERLAVDEFLKKQNWSNSDARNWNIAVKFLMARKFDVDRAIKLYKDHENLRRKECLDFVDIDDDDFISELHSGKFTILPFLKNYPVCALFTVRLNNGCSNPSYELTTLKTLIYQLDAALENPEAQRNGINFIYDMNDCKRSNYDLSLSQKILTLVRGSYPARLNKLFVVAAPFWFKCIVKVLSILMREKLRERVLFVSNEELRNQIPPEILPEYLGGTAVLNHSNWLIECNKLVTNKASTCSFYYIFDSVKKNKKFKMSNSDKTQKREDDEDELNVNRKRQSTDILDIEEKSKAKKQLSSDSPPPFFPNKIAEKIEPIPFVDYYQSLQNVDPADKSVFTIDELVNHVISAGAYGLSDEFRIIRNLPINSSIDAFKDRENANKNRYRDVLCLDESRIKLVSEKNKFDDQCAKNDYIHGNYVDGYKQKNAYISTQGPLDETVEDFWRMIWQEFVLVIAMTTKVYEQRKLKCAQYWPLEKDATTVVDNFFEIKNESVEDLDDYKVTRLSIKYLPTGKTRKIVHCQFLSWPDHGVPKTASQILDFIQLVRKHQSECLNEMLKNTKWTGHPLGPPICVHCSAGIGRTGTFCAIDISINRLIDCKTVNIFDTVNKIRLQRAQSVQMRDQYVFCYLAVLEYAQKENLYVEHESLDLAKIFDDMF</sequence>
<dbReference type="Gene3D" id="3.40.525.10">
    <property type="entry name" value="CRAL-TRIO lipid binding domain"/>
    <property type="match status" value="1"/>
</dbReference>
<feature type="region of interest" description="Disordered" evidence="1">
    <location>
        <begin position="347"/>
        <end position="370"/>
    </location>
</feature>
<feature type="domain" description="Tyrosine specific protein phosphatases" evidence="3">
    <location>
        <begin position="628"/>
        <end position="714"/>
    </location>
</feature>
<dbReference type="OrthoDB" id="10051650at2759"/>
<evidence type="ECO:0000259" key="4">
    <source>
        <dbReference type="PROSITE" id="PS50191"/>
    </source>
</evidence>
<reference evidence="5 6" key="1">
    <citation type="journal article" date="2018" name="Sci. Rep.">
        <title>Genomic signatures of local adaptation to the degree of environmental predictability in rotifers.</title>
        <authorList>
            <person name="Franch-Gras L."/>
            <person name="Hahn C."/>
            <person name="Garcia-Roger E.M."/>
            <person name="Carmona M.J."/>
            <person name="Serra M."/>
            <person name="Gomez A."/>
        </authorList>
    </citation>
    <scope>NUCLEOTIDE SEQUENCE [LARGE SCALE GENOMIC DNA]</scope>
    <source>
        <strain evidence="5">HYR1</strain>
    </source>
</reference>
<comment type="caution">
    <text evidence="5">The sequence shown here is derived from an EMBL/GenBank/DDBJ whole genome shotgun (WGS) entry which is preliminary data.</text>
</comment>
<dbReference type="SUPFAM" id="SSF52799">
    <property type="entry name" value="(Phosphotyrosine protein) phosphatases II"/>
    <property type="match status" value="1"/>
</dbReference>
<evidence type="ECO:0000313" key="5">
    <source>
        <dbReference type="EMBL" id="RMZ94997.1"/>
    </source>
</evidence>
<dbReference type="AlphaFoldDB" id="A0A3M7P8C3"/>
<dbReference type="PROSITE" id="PS00383">
    <property type="entry name" value="TYR_PHOSPHATASE_1"/>
    <property type="match status" value="1"/>
</dbReference>
<dbReference type="PROSITE" id="PS50191">
    <property type="entry name" value="CRAL_TRIO"/>
    <property type="match status" value="1"/>
</dbReference>
<evidence type="ECO:0000313" key="6">
    <source>
        <dbReference type="Proteomes" id="UP000276133"/>
    </source>
</evidence>
<dbReference type="EC" id="3.1.3.16" evidence="5"/>
<dbReference type="CDD" id="cd00170">
    <property type="entry name" value="SEC14"/>
    <property type="match status" value="1"/>
</dbReference>
<dbReference type="Pfam" id="PF00650">
    <property type="entry name" value="CRAL_TRIO"/>
    <property type="match status" value="1"/>
</dbReference>
<dbReference type="InterPro" id="IPR050348">
    <property type="entry name" value="Protein-Tyr_Phosphatase"/>
</dbReference>
<feature type="domain" description="CRAL-TRIO" evidence="4">
    <location>
        <begin position="152"/>
        <end position="312"/>
    </location>
</feature>
<dbReference type="PROSITE" id="PS50055">
    <property type="entry name" value="TYR_PHOSPHATASE_PTP"/>
    <property type="match status" value="1"/>
</dbReference>
<dbReference type="InterPro" id="IPR036865">
    <property type="entry name" value="CRAL-TRIO_dom_sf"/>
</dbReference>
<dbReference type="SMART" id="SM00516">
    <property type="entry name" value="SEC14"/>
    <property type="match status" value="1"/>
</dbReference>
<proteinExistence type="predicted"/>
<dbReference type="EC" id="3.1.3.41" evidence="5"/>
<feature type="domain" description="Tyrosine-protein phosphatase" evidence="2">
    <location>
        <begin position="444"/>
        <end position="723"/>
    </location>
</feature>
<dbReference type="InterPro" id="IPR000242">
    <property type="entry name" value="PTP_cat"/>
</dbReference>
<dbReference type="InterPro" id="IPR000387">
    <property type="entry name" value="Tyr_Pase_dom"/>
</dbReference>
<evidence type="ECO:0000259" key="2">
    <source>
        <dbReference type="PROSITE" id="PS50055"/>
    </source>
</evidence>
<protein>
    <submittedName>
        <fullName evidence="5">Tyrosine-phosphatase non-receptor type 9</fullName>
        <ecNumber evidence="5">3.1.3.16</ecNumber>
        <ecNumber evidence="5">3.1.3.41</ecNumber>
        <ecNumber evidence="5">3.1.3.48</ecNumber>
    </submittedName>
</protein>
<dbReference type="PROSITE" id="PS50056">
    <property type="entry name" value="TYR_PHOSPHATASE_2"/>
    <property type="match status" value="1"/>
</dbReference>
<dbReference type="SMART" id="SM00194">
    <property type="entry name" value="PTPc"/>
    <property type="match status" value="1"/>
</dbReference>
<dbReference type="InterPro" id="IPR011074">
    <property type="entry name" value="CRAL/TRIO_N_dom"/>
</dbReference>
<dbReference type="Proteomes" id="UP000276133">
    <property type="component" value="Unassembled WGS sequence"/>
</dbReference>
<dbReference type="InterPro" id="IPR001251">
    <property type="entry name" value="CRAL-TRIO_dom"/>
</dbReference>
<accession>A0A3M7P8C3</accession>
<dbReference type="PANTHER" id="PTHR19134:SF534">
    <property type="entry name" value="LD27988P"/>
    <property type="match status" value="1"/>
</dbReference>
<dbReference type="PRINTS" id="PR00700">
    <property type="entry name" value="PRTYPHPHTASE"/>
</dbReference>
<dbReference type="Pfam" id="PF00102">
    <property type="entry name" value="Y_phosphatase"/>
    <property type="match status" value="1"/>
</dbReference>
<dbReference type="PANTHER" id="PTHR19134">
    <property type="entry name" value="RECEPTOR-TYPE TYROSINE-PROTEIN PHOSPHATASE"/>
    <property type="match status" value="1"/>
</dbReference>
<keyword evidence="5" id="KW-0378">Hydrolase</keyword>
<dbReference type="GO" id="GO:0004725">
    <property type="term" value="F:protein tyrosine phosphatase activity"/>
    <property type="evidence" value="ECO:0007669"/>
    <property type="project" value="UniProtKB-EC"/>
</dbReference>
<dbReference type="InterPro" id="IPR003595">
    <property type="entry name" value="Tyr_Pase_cat"/>
</dbReference>
<dbReference type="SMART" id="SM01100">
    <property type="entry name" value="CRAL_TRIO_N"/>
    <property type="match status" value="1"/>
</dbReference>
<dbReference type="EC" id="3.1.3.48" evidence="5"/>
<gene>
    <name evidence="5" type="ORF">BpHYR1_037697</name>
</gene>
<dbReference type="STRING" id="10195.A0A3M7P8C3"/>
<dbReference type="SUPFAM" id="SSF46938">
    <property type="entry name" value="CRAL/TRIO N-terminal domain"/>
    <property type="match status" value="1"/>
</dbReference>
<dbReference type="FunFam" id="3.90.190.10:FF:000026">
    <property type="entry name" value="tyrosine-protein phosphatase non-receptor type 9"/>
    <property type="match status" value="1"/>
</dbReference>
<dbReference type="SMART" id="SM00404">
    <property type="entry name" value="PTPc_motif"/>
    <property type="match status" value="1"/>
</dbReference>